<dbReference type="Gene3D" id="3.90.1140.10">
    <property type="entry name" value="Cyclic phosphodiesterase"/>
    <property type="match status" value="1"/>
</dbReference>
<dbReference type="STRING" id="1230458.C484_16924"/>
<dbReference type="OrthoDB" id="200286at2157"/>
<evidence type="ECO:0000313" key="1">
    <source>
        <dbReference type="EMBL" id="ELY88114.1"/>
    </source>
</evidence>
<dbReference type="AlphaFoldDB" id="L9ZP39"/>
<organism evidence="1 2">
    <name type="scientific">Natrialba taiwanensis DSM 12281</name>
    <dbReference type="NCBI Taxonomy" id="1230458"/>
    <lineage>
        <taxon>Archaea</taxon>
        <taxon>Methanobacteriati</taxon>
        <taxon>Methanobacteriota</taxon>
        <taxon>Stenosarchaea group</taxon>
        <taxon>Halobacteria</taxon>
        <taxon>Halobacteriales</taxon>
        <taxon>Natrialbaceae</taxon>
        <taxon>Natrialba</taxon>
    </lineage>
</organism>
<proteinExistence type="predicted"/>
<protein>
    <submittedName>
        <fullName evidence="1">Phosphoesterase HXTX</fullName>
    </submittedName>
</protein>
<reference evidence="1 2" key="1">
    <citation type="journal article" date="2014" name="PLoS Genet.">
        <title>Phylogenetically driven sequencing of extremely halophilic archaea reveals strategies for static and dynamic osmo-response.</title>
        <authorList>
            <person name="Becker E.A."/>
            <person name="Seitzer P.M."/>
            <person name="Tritt A."/>
            <person name="Larsen D."/>
            <person name="Krusor M."/>
            <person name="Yao A.I."/>
            <person name="Wu D."/>
            <person name="Madern D."/>
            <person name="Eisen J.A."/>
            <person name="Darling A.E."/>
            <person name="Facciotti M.T."/>
        </authorList>
    </citation>
    <scope>NUCLEOTIDE SEQUENCE [LARGE SCALE GENOMIC DNA]</scope>
    <source>
        <strain evidence="1 2">DSM 12281</strain>
    </source>
</reference>
<dbReference type="Pfam" id="PF13563">
    <property type="entry name" value="2_5_RNA_ligase2"/>
    <property type="match status" value="1"/>
</dbReference>
<gene>
    <name evidence="1" type="ORF">C484_16924</name>
</gene>
<dbReference type="RefSeq" id="WP_006827023.1">
    <property type="nucleotide sequence ID" value="NZ_AOIL01000052.1"/>
</dbReference>
<dbReference type="Proteomes" id="UP000011648">
    <property type="component" value="Unassembled WGS sequence"/>
</dbReference>
<keyword evidence="2" id="KW-1185">Reference proteome</keyword>
<name>L9ZP39_9EURY</name>
<evidence type="ECO:0000313" key="2">
    <source>
        <dbReference type="Proteomes" id="UP000011648"/>
    </source>
</evidence>
<dbReference type="InterPro" id="IPR009097">
    <property type="entry name" value="Cyclic_Pdiesterase"/>
</dbReference>
<accession>L9ZP39</accession>
<dbReference type="EMBL" id="AOIL01000052">
    <property type="protein sequence ID" value="ELY88114.1"/>
    <property type="molecule type" value="Genomic_DNA"/>
</dbReference>
<comment type="caution">
    <text evidence="1">The sequence shown here is derived from an EMBL/GenBank/DDBJ whole genome shotgun (WGS) entry which is preliminary data.</text>
</comment>
<dbReference type="PATRIC" id="fig|1230458.4.peg.3432"/>
<dbReference type="SUPFAM" id="SSF55144">
    <property type="entry name" value="LigT-like"/>
    <property type="match status" value="1"/>
</dbReference>
<sequence length="171" mass="18899">MYSVIAPVPGRVRKLATDLHPELVAFEHVRQTHSCLLKRLGDASQAHLTHLQRRTHRALENTAAVDATITGIDYFDDPPIGSAPVVYLSVDSPGLEAIHTELIETFDPIDDLEGDDYVPHITLARGGDTATARRLADREIDPITWTVTELEFWNGTEKVPASRVPLSSRSL</sequence>